<evidence type="ECO:0000313" key="2">
    <source>
        <dbReference type="Proteomes" id="UP000214603"/>
    </source>
</evidence>
<keyword evidence="2" id="KW-1185">Reference proteome</keyword>
<dbReference type="PROSITE" id="PS00161">
    <property type="entry name" value="ISOCITRATE_LYASE"/>
    <property type="match status" value="1"/>
</dbReference>
<dbReference type="SUPFAM" id="SSF51621">
    <property type="entry name" value="Phosphoenolpyruvate/pyruvate domain"/>
    <property type="match status" value="1"/>
</dbReference>
<comment type="caution">
    <text evidence="1">The sequence shown here is derived from an EMBL/GenBank/DDBJ whole genome shotgun (WGS) entry which is preliminary data.</text>
</comment>
<accession>A0A225MTZ9</accession>
<dbReference type="InterPro" id="IPR015813">
    <property type="entry name" value="Pyrv/PenolPyrv_kinase-like_dom"/>
</dbReference>
<sequence>MKTSRLRAILSGQDMVVAPGCYDAITARAIQQAGFPVAYMTGAGTSMALGYPDLGLITMTEMVDAARRINGSIDIPLIADGDTGYGNELNVVRTVQEHERAGTAGIHIEDQVSPKRCGHLDDKEVITRQEFAAKIRAAAYARSDPNFLIIARTDARAVVGMEEAVDRCKMALDCGADLVFLEGPQTIDEVAQVPVAVGGPCMLNVVFGGKTPLLDLREAAQMGYVLAILPGLLSKSVIGVCDTVLEELKMTHMHPTPPGAPRVSQTFNRFGAQEWDALRTRFQDTPMSASKA</sequence>
<protein>
    <submittedName>
        <fullName evidence="1">Carboxyvinyl-carboxyphosphonate phosphorylmutase</fullName>
    </submittedName>
</protein>
<dbReference type="PANTHER" id="PTHR42905:SF2">
    <property type="entry name" value="PHOSPHOENOLPYRUVATE CARBOXYLASE FAMILY PROTEIN"/>
    <property type="match status" value="1"/>
</dbReference>
<proteinExistence type="predicted"/>
<dbReference type="Gene3D" id="3.20.20.60">
    <property type="entry name" value="Phosphoenolpyruvate-binding domains"/>
    <property type="match status" value="1"/>
</dbReference>
<dbReference type="EMBL" id="NJIH01000004">
    <property type="protein sequence ID" value="OWT62119.1"/>
    <property type="molecule type" value="Genomic_DNA"/>
</dbReference>
<dbReference type="Proteomes" id="UP000214603">
    <property type="component" value="Unassembled WGS sequence"/>
</dbReference>
<dbReference type="Pfam" id="PF13714">
    <property type="entry name" value="PEP_mutase"/>
    <property type="match status" value="1"/>
</dbReference>
<evidence type="ECO:0000313" key="1">
    <source>
        <dbReference type="EMBL" id="OWT62119.1"/>
    </source>
</evidence>
<name>A0A225MTZ9_9BURK</name>
<gene>
    <name evidence="1" type="ORF">CEY11_07675</name>
</gene>
<dbReference type="InterPro" id="IPR018523">
    <property type="entry name" value="Isocitrate_lyase_ph_CS"/>
</dbReference>
<dbReference type="PANTHER" id="PTHR42905">
    <property type="entry name" value="PHOSPHOENOLPYRUVATE CARBOXYLASE"/>
    <property type="match status" value="1"/>
</dbReference>
<dbReference type="InterPro" id="IPR039556">
    <property type="entry name" value="ICL/PEPM"/>
</dbReference>
<dbReference type="OrthoDB" id="9771433at2"/>
<reference evidence="2" key="1">
    <citation type="submission" date="2017-06" db="EMBL/GenBank/DDBJ databases">
        <title>Herbaspirillum phytohormonus sp. nov., isolated from the root nodule of Robinia pseudoacacia in lead-zinc mine.</title>
        <authorList>
            <person name="Fan M."/>
            <person name="Lin Y."/>
        </authorList>
    </citation>
    <scope>NUCLEOTIDE SEQUENCE [LARGE SCALE GENOMIC DNA]</scope>
    <source>
        <strain evidence="2">SC-089</strain>
    </source>
</reference>
<organism evidence="1 2">
    <name type="scientific">Candidimonas nitroreducens</name>
    <dbReference type="NCBI Taxonomy" id="683354"/>
    <lineage>
        <taxon>Bacteria</taxon>
        <taxon>Pseudomonadati</taxon>
        <taxon>Pseudomonadota</taxon>
        <taxon>Betaproteobacteria</taxon>
        <taxon>Burkholderiales</taxon>
        <taxon>Alcaligenaceae</taxon>
        <taxon>Candidimonas</taxon>
    </lineage>
</organism>
<dbReference type="AlphaFoldDB" id="A0A225MTZ9"/>
<dbReference type="InterPro" id="IPR040442">
    <property type="entry name" value="Pyrv_kinase-like_dom_sf"/>
</dbReference>
<dbReference type="CDD" id="cd00377">
    <property type="entry name" value="ICL_PEPM"/>
    <property type="match status" value="1"/>
</dbReference>
<dbReference type="GO" id="GO:0016833">
    <property type="term" value="F:oxo-acid-lyase activity"/>
    <property type="evidence" value="ECO:0007669"/>
    <property type="project" value="UniProtKB-ARBA"/>
</dbReference>